<keyword evidence="7 14" id="KW-1133">Transmembrane helix</keyword>
<dbReference type="InParanoid" id="A0A1X7U1T9"/>
<evidence type="ECO:0000256" key="4">
    <source>
        <dbReference type="ARBA" id="ARBA00022692"/>
    </source>
</evidence>
<dbReference type="Proteomes" id="UP000007879">
    <property type="component" value="Unassembled WGS sequence"/>
</dbReference>
<keyword evidence="3" id="KW-0813">Transport</keyword>
<dbReference type="EnsemblMetazoa" id="XM_003389138.3">
    <property type="protein sequence ID" value="XP_003389186.1"/>
    <property type="gene ID" value="LOC100639541"/>
</dbReference>
<evidence type="ECO:0000313" key="17">
    <source>
        <dbReference type="Proteomes" id="UP000007879"/>
    </source>
</evidence>
<evidence type="ECO:0000256" key="2">
    <source>
        <dbReference type="ARBA" id="ARBA00006855"/>
    </source>
</evidence>
<feature type="transmembrane region" description="Helical" evidence="14">
    <location>
        <begin position="365"/>
        <end position="384"/>
    </location>
</feature>
<evidence type="ECO:0000256" key="1">
    <source>
        <dbReference type="ARBA" id="ARBA00004155"/>
    </source>
</evidence>
<feature type="signal peptide" evidence="15">
    <location>
        <begin position="1"/>
        <end position="19"/>
    </location>
</feature>
<evidence type="ECO:0000256" key="11">
    <source>
        <dbReference type="ARBA" id="ARBA00048473"/>
    </source>
</evidence>
<evidence type="ECO:0000256" key="5">
    <source>
        <dbReference type="ARBA" id="ARBA00022737"/>
    </source>
</evidence>
<comment type="function">
    <text evidence="12">Cystine/H(+) symporter that mediates export of cystine, the oxidized dimer of cysteine, from lysosomes. May play a role in the degradation of engulfed apoptotic cells.</text>
</comment>
<keyword evidence="17" id="KW-1185">Reference proteome</keyword>
<comment type="similarity">
    <text evidence="2">Belongs to the cystinosin family.</text>
</comment>
<keyword evidence="6" id="KW-0769">Symport</keyword>
<dbReference type="NCBIfam" id="TIGR00951">
    <property type="entry name" value="2A43"/>
    <property type="match status" value="1"/>
</dbReference>
<evidence type="ECO:0000256" key="14">
    <source>
        <dbReference type="SAM" id="Phobius"/>
    </source>
</evidence>
<evidence type="ECO:0000256" key="15">
    <source>
        <dbReference type="SAM" id="SignalP"/>
    </source>
</evidence>
<feature type="chain" id="PRO_5010875425" description="Cystinosin homolog" evidence="15">
    <location>
        <begin position="20"/>
        <end position="442"/>
    </location>
</feature>
<feature type="transmembrane region" description="Helical" evidence="14">
    <location>
        <begin position="260"/>
        <end position="283"/>
    </location>
</feature>
<evidence type="ECO:0000256" key="7">
    <source>
        <dbReference type="ARBA" id="ARBA00022989"/>
    </source>
</evidence>
<dbReference type="OrthoDB" id="75720at2759"/>
<proteinExistence type="inferred from homology"/>
<evidence type="ECO:0000313" key="16">
    <source>
        <dbReference type="EnsemblMetazoa" id="Aqu2.1.21832_001"/>
    </source>
</evidence>
<organism evidence="16">
    <name type="scientific">Amphimedon queenslandica</name>
    <name type="common">Sponge</name>
    <dbReference type="NCBI Taxonomy" id="400682"/>
    <lineage>
        <taxon>Eukaryota</taxon>
        <taxon>Metazoa</taxon>
        <taxon>Porifera</taxon>
        <taxon>Demospongiae</taxon>
        <taxon>Heteroscleromorpha</taxon>
        <taxon>Haplosclerida</taxon>
        <taxon>Niphatidae</taxon>
        <taxon>Amphimedon</taxon>
    </lineage>
</organism>
<protein>
    <recommendedName>
        <fullName evidence="13">Cystinosin homolog</fullName>
    </recommendedName>
</protein>
<dbReference type="InterPro" id="IPR005282">
    <property type="entry name" value="LC_transporter"/>
</dbReference>
<dbReference type="FunFam" id="1.20.1280.290:FF:000023">
    <property type="entry name" value="Cystinosin homolog"/>
    <property type="match status" value="1"/>
</dbReference>
<dbReference type="eggNOG" id="KOG3145">
    <property type="taxonomic scope" value="Eukaryota"/>
</dbReference>
<dbReference type="FunFam" id="1.20.1280.290:FF:000016">
    <property type="entry name" value="Cystinosin homolog"/>
    <property type="match status" value="1"/>
</dbReference>
<dbReference type="GO" id="GO:0015184">
    <property type="term" value="F:L-cystine transmembrane transporter activity"/>
    <property type="evidence" value="ECO:0007669"/>
    <property type="project" value="TreeGrafter"/>
</dbReference>
<dbReference type="STRING" id="400682.A0A1X7U1T9"/>
<keyword evidence="5" id="KW-0677">Repeat</keyword>
<dbReference type="GO" id="GO:0005765">
    <property type="term" value="C:lysosomal membrane"/>
    <property type="evidence" value="ECO:0007669"/>
    <property type="project" value="UniProtKB-SubCell"/>
</dbReference>
<dbReference type="Gene3D" id="1.20.1280.290">
    <property type="match status" value="1"/>
</dbReference>
<dbReference type="KEGG" id="aqu:100639541"/>
<evidence type="ECO:0000256" key="12">
    <source>
        <dbReference type="ARBA" id="ARBA00055495"/>
    </source>
</evidence>
<evidence type="ECO:0000256" key="13">
    <source>
        <dbReference type="ARBA" id="ARBA00074957"/>
    </source>
</evidence>
<dbReference type="EnsemblMetazoa" id="Aqu2.1.21832_001">
    <property type="protein sequence ID" value="Aqu2.1.21832_001"/>
    <property type="gene ID" value="Aqu2.1.21832"/>
</dbReference>
<feature type="transmembrane region" description="Helical" evidence="14">
    <location>
        <begin position="190"/>
        <end position="210"/>
    </location>
</feature>
<keyword evidence="15" id="KW-0732">Signal</keyword>
<keyword evidence="10" id="KW-0458">Lysosome</keyword>
<name>A0A1X7U1T9_AMPQE</name>
<evidence type="ECO:0000256" key="9">
    <source>
        <dbReference type="ARBA" id="ARBA00023180"/>
    </source>
</evidence>
<evidence type="ECO:0000256" key="8">
    <source>
        <dbReference type="ARBA" id="ARBA00023136"/>
    </source>
</evidence>
<dbReference type="Pfam" id="PF04193">
    <property type="entry name" value="PQ-loop"/>
    <property type="match status" value="2"/>
</dbReference>
<accession>A0A1X7U1T9</accession>
<keyword evidence="4 14" id="KW-0812">Transmembrane</keyword>
<dbReference type="AlphaFoldDB" id="A0A1X7U1T9"/>
<dbReference type="PANTHER" id="PTHR13131:SF5">
    <property type="entry name" value="CYSTINOSIN"/>
    <property type="match status" value="1"/>
</dbReference>
<feature type="transmembrane region" description="Helical" evidence="14">
    <location>
        <begin position="321"/>
        <end position="345"/>
    </location>
</feature>
<dbReference type="InterPro" id="IPR006603">
    <property type="entry name" value="PQ-loop_rpt"/>
</dbReference>
<sequence>MAVARILFLLVFLIGESFSAHNCSLDTIHKNKFQVCANQFSTVTIGENASIYLYSRDVPHNFSIHSIELVASYKHEGIVDFYDDIVNVTVTDSSFIIGSELRVHATGAGRTEISFNYSSNQASDDDEYYSSIDHLNQLVRTVSVVHSKPLNIIIAVVGWIYFAAWSISFYPQIFLNFYRRSVVGLNFDFLALNLTGFLAYSVFNVGLYWIPEIERQYFEDHPGGVNPVQLNDVIFALHALAATLFTIFQCLILKRDKQRVSFLAIAILIVLWGFIIVSLFVAVGKKLQWLQFLYFVSYVKLAVTLIKYVPQAYMNFRRKSTVGWSIGNVLLDFTGGMLSMLQMFLISYNYNDWKSIFGDPTKFGLGLFSVCFDLLFMVQHYILYRHPPAPGDGYSKIEESKPLLGGEGESLDSNSDGLSFQMKMRIFVAKISAKLGLNSTTF</sequence>
<comment type="catalytic activity">
    <reaction evidence="11">
        <text>L-cystine(out) + H(+)(out) = L-cystine(in) + H(+)(in)</text>
        <dbReference type="Rhea" id="RHEA:66172"/>
        <dbReference type="ChEBI" id="CHEBI:15378"/>
        <dbReference type="ChEBI" id="CHEBI:35491"/>
    </reaction>
    <physiologicalReaction direction="left-to-right" evidence="11">
        <dbReference type="Rhea" id="RHEA:66173"/>
    </physiologicalReaction>
</comment>
<evidence type="ECO:0000256" key="3">
    <source>
        <dbReference type="ARBA" id="ARBA00022448"/>
    </source>
</evidence>
<feature type="transmembrane region" description="Helical" evidence="14">
    <location>
        <begin position="233"/>
        <end position="253"/>
    </location>
</feature>
<feature type="transmembrane region" description="Helical" evidence="14">
    <location>
        <begin position="152"/>
        <end position="178"/>
    </location>
</feature>
<keyword evidence="9" id="KW-0325">Glycoprotein</keyword>
<comment type="subcellular location">
    <subcellularLocation>
        <location evidence="1">Lysosome membrane</location>
        <topology evidence="1">Multi-pass membrane protein</topology>
    </subcellularLocation>
</comment>
<dbReference type="SMART" id="SM00679">
    <property type="entry name" value="CTNS"/>
    <property type="match status" value="2"/>
</dbReference>
<dbReference type="PANTHER" id="PTHR13131">
    <property type="entry name" value="CYSTINOSIN"/>
    <property type="match status" value="1"/>
</dbReference>
<gene>
    <name evidence="16" type="primary">100639541</name>
</gene>
<evidence type="ECO:0000256" key="6">
    <source>
        <dbReference type="ARBA" id="ARBA00022847"/>
    </source>
</evidence>
<reference evidence="16" key="2">
    <citation type="submission" date="2017-05" db="UniProtKB">
        <authorList>
            <consortium name="EnsemblMetazoa"/>
        </authorList>
    </citation>
    <scope>IDENTIFICATION</scope>
</reference>
<feature type="transmembrane region" description="Helical" evidence="14">
    <location>
        <begin position="289"/>
        <end position="309"/>
    </location>
</feature>
<reference evidence="17" key="1">
    <citation type="journal article" date="2010" name="Nature">
        <title>The Amphimedon queenslandica genome and the evolution of animal complexity.</title>
        <authorList>
            <person name="Srivastava M."/>
            <person name="Simakov O."/>
            <person name="Chapman J."/>
            <person name="Fahey B."/>
            <person name="Gauthier M.E."/>
            <person name="Mitros T."/>
            <person name="Richards G.S."/>
            <person name="Conaco C."/>
            <person name="Dacre M."/>
            <person name="Hellsten U."/>
            <person name="Larroux C."/>
            <person name="Putnam N.H."/>
            <person name="Stanke M."/>
            <person name="Adamska M."/>
            <person name="Darling A."/>
            <person name="Degnan S.M."/>
            <person name="Oakley T.H."/>
            <person name="Plachetzki D.C."/>
            <person name="Zhai Y."/>
            <person name="Adamski M."/>
            <person name="Calcino A."/>
            <person name="Cummins S.F."/>
            <person name="Goodstein D.M."/>
            <person name="Harris C."/>
            <person name="Jackson D.J."/>
            <person name="Leys S.P."/>
            <person name="Shu S."/>
            <person name="Woodcroft B.J."/>
            <person name="Vervoort M."/>
            <person name="Kosik K.S."/>
            <person name="Manning G."/>
            <person name="Degnan B.M."/>
            <person name="Rokhsar D.S."/>
        </authorList>
    </citation>
    <scope>NUCLEOTIDE SEQUENCE [LARGE SCALE GENOMIC DNA]</scope>
</reference>
<dbReference type="GO" id="GO:0015293">
    <property type="term" value="F:symporter activity"/>
    <property type="evidence" value="ECO:0007669"/>
    <property type="project" value="UniProtKB-KW"/>
</dbReference>
<keyword evidence="8 14" id="KW-0472">Membrane</keyword>
<evidence type="ECO:0000256" key="10">
    <source>
        <dbReference type="ARBA" id="ARBA00023228"/>
    </source>
</evidence>